<dbReference type="HAMAP" id="MF_01037">
    <property type="entry name" value="TrmFO"/>
    <property type="match status" value="1"/>
</dbReference>
<keyword evidence="13" id="KW-1185">Reference proteome</keyword>
<keyword evidence="2 10" id="KW-0963">Cytoplasm</keyword>
<keyword evidence="9 10" id="KW-0520">NAD</keyword>
<organism evidence="12 13">
    <name type="scientific">Macrococcus carouselicus</name>
    <dbReference type="NCBI Taxonomy" id="69969"/>
    <lineage>
        <taxon>Bacteria</taxon>
        <taxon>Bacillati</taxon>
        <taxon>Bacillota</taxon>
        <taxon>Bacilli</taxon>
        <taxon>Bacillales</taxon>
        <taxon>Staphylococcaceae</taxon>
        <taxon>Macrococcus</taxon>
    </lineage>
</organism>
<evidence type="ECO:0000256" key="7">
    <source>
        <dbReference type="ARBA" id="ARBA00022827"/>
    </source>
</evidence>
<protein>
    <recommendedName>
        <fullName evidence="10">Methylenetetrahydrofolate--tRNA-(uracil-5-)-methyltransferase TrmFO</fullName>
        <ecNumber evidence="10">2.1.1.74</ecNumber>
    </recommendedName>
    <alternativeName>
        <fullName evidence="10">Folate-dependent tRNA (uracil-5-)-methyltransferase</fullName>
    </alternativeName>
    <alternativeName>
        <fullName evidence="10">Folate-dependent tRNA(M-5-U54)-methyltransferase</fullName>
    </alternativeName>
</protein>
<evidence type="ECO:0000256" key="10">
    <source>
        <dbReference type="HAMAP-Rule" id="MF_01037"/>
    </source>
</evidence>
<sequence>MTTVNVIGAGLAGSEAAYQLAERNIKVNLYEMRPVKQTPAHHTDKFAELVCSNSLRGNALTNGVGVLKEEMRRLDSLVMKAADAASVPAGGALAVDRHEFSGFITDTLRNHPNITVYNEEIHSVPTGPTIVATGPLTTETLSKSIQELTGQDHLYFYDAAAPIVEKDSINMDKVYLKSRYDKGEAAYLNCPMTEEEFDRFYNAILEAEVVPLKEFEKEIYFEGCMPFEEMAKRGRKTLLFGPMKPVGLEDPKTGKRPFAVVQLRQDDAAGTLYNIVGFQTHLKWGAQKEILQLIPGLENVEIVRYGVMHRNTFINSPTNLEPTYQFKGKDDLFLAGQMTGVEGYVESAASGLIAGINAAKLASGLQPIVFPPSTMIGAMAHYITHTNAKNFQPMNANFGLLPPLEKRIKDKKERYEMLAHKALDSLDQFKVTL</sequence>
<comment type="subcellular location">
    <subcellularLocation>
        <location evidence="10">Cytoplasm</location>
    </subcellularLocation>
</comment>
<dbReference type="PROSITE" id="PS01281">
    <property type="entry name" value="GIDA_2"/>
    <property type="match status" value="1"/>
</dbReference>
<keyword evidence="6 10" id="KW-0819">tRNA processing</keyword>
<evidence type="ECO:0000259" key="11">
    <source>
        <dbReference type="Pfam" id="PF01134"/>
    </source>
</evidence>
<evidence type="ECO:0000256" key="9">
    <source>
        <dbReference type="ARBA" id="ARBA00023027"/>
    </source>
</evidence>
<evidence type="ECO:0000256" key="5">
    <source>
        <dbReference type="ARBA" id="ARBA00022679"/>
    </source>
</evidence>
<comment type="catalytic activity">
    <reaction evidence="10">
        <text>uridine(54) in tRNA + (6R)-5,10-methylene-5,6,7,8-tetrahydrofolate + NADH + H(+) = 5-methyluridine(54) in tRNA + (6S)-5,6,7,8-tetrahydrofolate + NAD(+)</text>
        <dbReference type="Rhea" id="RHEA:16873"/>
        <dbReference type="Rhea" id="RHEA-COMP:10167"/>
        <dbReference type="Rhea" id="RHEA-COMP:10193"/>
        <dbReference type="ChEBI" id="CHEBI:15378"/>
        <dbReference type="ChEBI" id="CHEBI:15636"/>
        <dbReference type="ChEBI" id="CHEBI:57453"/>
        <dbReference type="ChEBI" id="CHEBI:57540"/>
        <dbReference type="ChEBI" id="CHEBI:57945"/>
        <dbReference type="ChEBI" id="CHEBI:65315"/>
        <dbReference type="ChEBI" id="CHEBI:74447"/>
        <dbReference type="EC" id="2.1.1.74"/>
    </reaction>
</comment>
<name>A0A9Q8FRI5_9STAP</name>
<proteinExistence type="inferred from homology"/>
<dbReference type="GO" id="GO:0005829">
    <property type="term" value="C:cytosol"/>
    <property type="evidence" value="ECO:0007669"/>
    <property type="project" value="TreeGrafter"/>
</dbReference>
<dbReference type="RefSeq" id="WP_133416944.1">
    <property type="nucleotide sequence ID" value="NZ_SCWD01000001.1"/>
</dbReference>
<dbReference type="Proteomes" id="UP000295280">
    <property type="component" value="Unassembled WGS sequence"/>
</dbReference>
<reference evidence="12 13" key="1">
    <citation type="submission" date="2019-01" db="EMBL/GenBank/DDBJ databases">
        <title>Draft genome sequences of the type strains of six Macrococcus species.</title>
        <authorList>
            <person name="Mazhar S."/>
            <person name="Altermann E."/>
            <person name="Hill C."/>
            <person name="Mcauliffe O."/>
        </authorList>
    </citation>
    <scope>NUCLEOTIDE SEQUENCE [LARGE SCALE GENOMIC DNA]</scope>
    <source>
        <strain evidence="12 13">ATCC 51828</strain>
    </source>
</reference>
<dbReference type="InterPro" id="IPR020595">
    <property type="entry name" value="MnmG-rel_CS"/>
</dbReference>
<evidence type="ECO:0000256" key="6">
    <source>
        <dbReference type="ARBA" id="ARBA00022694"/>
    </source>
</evidence>
<dbReference type="InterPro" id="IPR004417">
    <property type="entry name" value="TrmFO"/>
</dbReference>
<dbReference type="PANTHER" id="PTHR11806">
    <property type="entry name" value="GLUCOSE INHIBITED DIVISION PROTEIN A"/>
    <property type="match status" value="1"/>
</dbReference>
<dbReference type="EMBL" id="SCWD01000001">
    <property type="protein sequence ID" value="TDM04084.1"/>
    <property type="molecule type" value="Genomic_DNA"/>
</dbReference>
<dbReference type="GO" id="GO:0050660">
    <property type="term" value="F:flavin adenine dinucleotide binding"/>
    <property type="evidence" value="ECO:0007669"/>
    <property type="project" value="UniProtKB-UniRule"/>
</dbReference>
<dbReference type="GO" id="GO:0047151">
    <property type="term" value="F:tRNA (uracil(54)-C5)-methyltransferase activity, 5,10-methylenetetrahydrofolate-dependent"/>
    <property type="evidence" value="ECO:0007669"/>
    <property type="project" value="UniProtKB-UniRule"/>
</dbReference>
<feature type="binding site" evidence="10">
    <location>
        <begin position="8"/>
        <end position="13"/>
    </location>
    <ligand>
        <name>FAD</name>
        <dbReference type="ChEBI" id="CHEBI:57692"/>
    </ligand>
</feature>
<dbReference type="FunFam" id="3.50.50.60:FF:000040">
    <property type="entry name" value="Methylenetetrahydrofolate--tRNA-(uracil-5-)-methyltransferase TrmFO"/>
    <property type="match status" value="1"/>
</dbReference>
<comment type="caution">
    <text evidence="12">The sequence shown here is derived from an EMBL/GenBank/DDBJ whole genome shotgun (WGS) entry which is preliminary data.</text>
</comment>
<dbReference type="NCBIfam" id="NF003739">
    <property type="entry name" value="PRK05335.1"/>
    <property type="match status" value="1"/>
</dbReference>
<keyword evidence="8 10" id="KW-0521">NADP</keyword>
<evidence type="ECO:0000256" key="8">
    <source>
        <dbReference type="ARBA" id="ARBA00022857"/>
    </source>
</evidence>
<accession>A0A9Q8FRI5</accession>
<dbReference type="Gene3D" id="3.50.50.60">
    <property type="entry name" value="FAD/NAD(P)-binding domain"/>
    <property type="match status" value="2"/>
</dbReference>
<evidence type="ECO:0000313" key="12">
    <source>
        <dbReference type="EMBL" id="TDM04084.1"/>
    </source>
</evidence>
<dbReference type="EC" id="2.1.1.74" evidence="10"/>
<comment type="catalytic activity">
    <reaction evidence="10">
        <text>uridine(54) in tRNA + (6R)-5,10-methylene-5,6,7,8-tetrahydrofolate + NADPH + H(+) = 5-methyluridine(54) in tRNA + (6S)-5,6,7,8-tetrahydrofolate + NADP(+)</text>
        <dbReference type="Rhea" id="RHEA:62372"/>
        <dbReference type="Rhea" id="RHEA-COMP:10167"/>
        <dbReference type="Rhea" id="RHEA-COMP:10193"/>
        <dbReference type="ChEBI" id="CHEBI:15378"/>
        <dbReference type="ChEBI" id="CHEBI:15636"/>
        <dbReference type="ChEBI" id="CHEBI:57453"/>
        <dbReference type="ChEBI" id="CHEBI:57783"/>
        <dbReference type="ChEBI" id="CHEBI:58349"/>
        <dbReference type="ChEBI" id="CHEBI:65315"/>
        <dbReference type="ChEBI" id="CHEBI:74447"/>
        <dbReference type="EC" id="2.1.1.74"/>
    </reaction>
</comment>
<evidence type="ECO:0000313" key="13">
    <source>
        <dbReference type="Proteomes" id="UP000295280"/>
    </source>
</evidence>
<keyword evidence="4 10" id="KW-0285">Flavoprotein</keyword>
<comment type="cofactor">
    <cofactor evidence="1 10">
        <name>FAD</name>
        <dbReference type="ChEBI" id="CHEBI:57692"/>
    </cofactor>
</comment>
<keyword evidence="5 10" id="KW-0808">Transferase</keyword>
<dbReference type="InterPro" id="IPR040131">
    <property type="entry name" value="MnmG_N"/>
</dbReference>
<dbReference type="FunFam" id="3.50.50.60:FF:000035">
    <property type="entry name" value="Methylenetetrahydrofolate--tRNA-(uracil-5-)-methyltransferase TrmFO"/>
    <property type="match status" value="1"/>
</dbReference>
<keyword evidence="7 10" id="KW-0274">FAD</keyword>
<dbReference type="SUPFAM" id="SSF51905">
    <property type="entry name" value="FAD/NAD(P)-binding domain"/>
    <property type="match status" value="1"/>
</dbReference>
<keyword evidence="3 10" id="KW-0489">Methyltransferase</keyword>
<comment type="similarity">
    <text evidence="10">Belongs to the MnmG family. TrmFO subfamily.</text>
</comment>
<gene>
    <name evidence="10 12" type="primary">trmFO</name>
    <name evidence="12" type="ORF">ERX40_02635</name>
</gene>
<dbReference type="GO" id="GO:0002098">
    <property type="term" value="P:tRNA wobble uridine modification"/>
    <property type="evidence" value="ECO:0007669"/>
    <property type="project" value="TreeGrafter"/>
</dbReference>
<dbReference type="NCBIfam" id="TIGR00137">
    <property type="entry name" value="gid_trmFO"/>
    <property type="match status" value="1"/>
</dbReference>
<evidence type="ECO:0000256" key="3">
    <source>
        <dbReference type="ARBA" id="ARBA00022603"/>
    </source>
</evidence>
<dbReference type="OrthoDB" id="9803114at2"/>
<dbReference type="PANTHER" id="PTHR11806:SF2">
    <property type="entry name" value="METHYLENETETRAHYDROFOLATE--TRNA-(URACIL-5-)-METHYLTRANSFERASE TRMFO"/>
    <property type="match status" value="1"/>
</dbReference>
<dbReference type="InterPro" id="IPR002218">
    <property type="entry name" value="MnmG-rel"/>
</dbReference>
<dbReference type="GO" id="GO:0030488">
    <property type="term" value="P:tRNA methylation"/>
    <property type="evidence" value="ECO:0007669"/>
    <property type="project" value="TreeGrafter"/>
</dbReference>
<evidence type="ECO:0000256" key="4">
    <source>
        <dbReference type="ARBA" id="ARBA00022630"/>
    </source>
</evidence>
<dbReference type="InterPro" id="IPR036188">
    <property type="entry name" value="FAD/NAD-bd_sf"/>
</dbReference>
<evidence type="ECO:0000256" key="2">
    <source>
        <dbReference type="ARBA" id="ARBA00022490"/>
    </source>
</evidence>
<feature type="domain" description="MnmG N-terminal" evidence="11">
    <location>
        <begin position="4"/>
        <end position="364"/>
    </location>
</feature>
<dbReference type="AlphaFoldDB" id="A0A9Q8FRI5"/>
<comment type="function">
    <text evidence="10">Catalyzes the folate-dependent formation of 5-methyl-uridine at position 54 (M-5-U54) in all tRNAs.</text>
</comment>
<dbReference type="Pfam" id="PF01134">
    <property type="entry name" value="GIDA"/>
    <property type="match status" value="1"/>
</dbReference>
<evidence type="ECO:0000256" key="1">
    <source>
        <dbReference type="ARBA" id="ARBA00001974"/>
    </source>
</evidence>